<dbReference type="AlphaFoldDB" id="I7IZ61"/>
<comment type="caution">
    <text evidence="2">The sequence shown here is derived from an EMBL/GenBank/DDBJ whole genome shotgun (WGS) entry which is preliminary data.</text>
</comment>
<dbReference type="Gene3D" id="3.40.50.720">
    <property type="entry name" value="NAD(P)-binding Rossmann-like Domain"/>
    <property type="match status" value="1"/>
</dbReference>
<dbReference type="GO" id="GO:0004792">
    <property type="term" value="F:thiosulfate-cyanide sulfurtransferase activity"/>
    <property type="evidence" value="ECO:0007669"/>
    <property type="project" value="TreeGrafter"/>
</dbReference>
<gene>
    <name evidence="2" type="ORF">BN53_02165</name>
</gene>
<feature type="domain" description="THIF-type NAD/FAD binding fold" evidence="1">
    <location>
        <begin position="37"/>
        <end position="273"/>
    </location>
</feature>
<evidence type="ECO:0000313" key="3">
    <source>
        <dbReference type="Proteomes" id="UP000009311"/>
    </source>
</evidence>
<dbReference type="InterPro" id="IPR000594">
    <property type="entry name" value="ThiF_NAD_FAD-bd"/>
</dbReference>
<sequence length="291" mass="33191">MAHARTLSILNQPFDFLSKDKRFKSDLTYYLSEGLDGPEVLNTLFNLKVTIFGSGGGGSIIALQLANLGIKNIHLVDPDKIDTSNLNRQFMFNTNDIGKFKVDAVKNFISIRNRDVKITTSIKRISNIADAIEEIKDSDWVFCCMDEPPYISQRIINRASYIKNVPSIYGFSSRDAAKLLIVRPNITGCMDCLLASEDSPEFQKLILSFQKSNFSPVTPIIIPNMMLETSWIVKKWLDQVIKDNQEQNVLYRFDYNVLREEKFISFSKQNNCPTCGTKGNESKLWKIIQIH</sequence>
<dbReference type="eggNOG" id="COG0476">
    <property type="taxonomic scope" value="Bacteria"/>
</dbReference>
<accession>I7IZ61</accession>
<dbReference type="STRING" id="1423790.BN53_02165"/>
<dbReference type="GO" id="GO:0005737">
    <property type="term" value="C:cytoplasm"/>
    <property type="evidence" value="ECO:0007669"/>
    <property type="project" value="TreeGrafter"/>
</dbReference>
<dbReference type="EMBL" id="CAKD01000013">
    <property type="protein sequence ID" value="CCI84907.1"/>
    <property type="molecule type" value="Genomic_DNA"/>
</dbReference>
<organism evidence="2 3">
    <name type="scientific">Lactobacillus pasteurii DSM 23907 = CRBIP 24.76</name>
    <dbReference type="NCBI Taxonomy" id="1423790"/>
    <lineage>
        <taxon>Bacteria</taxon>
        <taxon>Bacillati</taxon>
        <taxon>Bacillota</taxon>
        <taxon>Bacilli</taxon>
        <taxon>Lactobacillales</taxon>
        <taxon>Lactobacillaceae</taxon>
        <taxon>Lactobacillus</taxon>
    </lineage>
</organism>
<dbReference type="InterPro" id="IPR035985">
    <property type="entry name" value="Ubiquitin-activating_enz"/>
</dbReference>
<protein>
    <submittedName>
        <fullName evidence="2">HesA/MoeB/ThiF family protein</fullName>
    </submittedName>
</protein>
<dbReference type="Pfam" id="PF00899">
    <property type="entry name" value="ThiF"/>
    <property type="match status" value="1"/>
</dbReference>
<evidence type="ECO:0000259" key="1">
    <source>
        <dbReference type="Pfam" id="PF00899"/>
    </source>
</evidence>
<evidence type="ECO:0000313" key="2">
    <source>
        <dbReference type="EMBL" id="CCI84907.1"/>
    </source>
</evidence>
<dbReference type="GO" id="GO:0008641">
    <property type="term" value="F:ubiquitin-like modifier activating enzyme activity"/>
    <property type="evidence" value="ECO:0007669"/>
    <property type="project" value="InterPro"/>
</dbReference>
<dbReference type="SUPFAM" id="SSF69572">
    <property type="entry name" value="Activating enzymes of the ubiquitin-like proteins"/>
    <property type="match status" value="1"/>
</dbReference>
<name>I7IZ61_9LACO</name>
<dbReference type="RefSeq" id="WP_009559462.1">
    <property type="nucleotide sequence ID" value="NZ_AYZN01000002.1"/>
</dbReference>
<dbReference type="PATRIC" id="fig|1423790.3.peg.1000"/>
<dbReference type="PANTHER" id="PTHR10953">
    <property type="entry name" value="UBIQUITIN-ACTIVATING ENZYME E1"/>
    <property type="match status" value="1"/>
</dbReference>
<reference evidence="2 3" key="1">
    <citation type="submission" date="2012-06" db="EMBL/GenBank/DDBJ databases">
        <title>Draft Genome Sequence of Lactobacillus pasteurii CRBIP 24.76T.</title>
        <authorList>
            <person name="Cousin S."/>
            <person name="Bouchier C."/>
            <person name="Loux V."/>
            <person name="Ma L."/>
            <person name="Creno S."/>
            <person name="Bizet C."/>
            <person name="Clermont D."/>
        </authorList>
    </citation>
    <scope>NUCLEOTIDE SEQUENCE [LARGE SCALE GENOMIC DNA]</scope>
    <source>
        <strain evidence="3">CRBIP 24.76T</strain>
    </source>
</reference>
<proteinExistence type="predicted"/>
<dbReference type="PANTHER" id="PTHR10953:SF102">
    <property type="entry name" value="ADENYLYLTRANSFERASE AND SULFURTRANSFERASE MOCS3"/>
    <property type="match status" value="1"/>
</dbReference>
<dbReference type="InterPro" id="IPR045886">
    <property type="entry name" value="ThiF/MoeB/HesA"/>
</dbReference>
<dbReference type="GO" id="GO:0016779">
    <property type="term" value="F:nucleotidyltransferase activity"/>
    <property type="evidence" value="ECO:0007669"/>
    <property type="project" value="TreeGrafter"/>
</dbReference>
<keyword evidence="3" id="KW-1185">Reference proteome</keyword>
<dbReference type="Proteomes" id="UP000009311">
    <property type="component" value="Unassembled WGS sequence"/>
</dbReference>